<protein>
    <submittedName>
        <fullName evidence="1">Uncharacterized protein</fullName>
    </submittedName>
</protein>
<reference evidence="2" key="1">
    <citation type="submission" date="2016-10" db="EMBL/GenBank/DDBJ databases">
        <authorList>
            <person name="Varghese N."/>
            <person name="Submissions S."/>
        </authorList>
    </citation>
    <scope>NUCLEOTIDE SEQUENCE [LARGE SCALE GENOMIC DNA]</scope>
    <source>
        <strain evidence="2">DSM 18130</strain>
    </source>
</reference>
<sequence length="80" mass="9364">MFFKKNEVLSAKFAALIMAKATDRAIKQTSDWFYEQENPGVWDTKIQFLKYLTEQVLRDGGRVTSMPNYTPVIVTPYRRL</sequence>
<dbReference type="AlphaFoldDB" id="A0A1I0STQ9"/>
<dbReference type="RefSeq" id="WP_090981041.1">
    <property type="nucleotide sequence ID" value="NZ_FOJM01000003.1"/>
</dbReference>
<dbReference type="Proteomes" id="UP000198836">
    <property type="component" value="Unassembled WGS sequence"/>
</dbReference>
<dbReference type="EMBL" id="FOJM01000003">
    <property type="protein sequence ID" value="SFA42892.1"/>
    <property type="molecule type" value="Genomic_DNA"/>
</dbReference>
<dbReference type="STRING" id="332999.SAMN04488511_103192"/>
<accession>A0A1I0STQ9</accession>
<gene>
    <name evidence="1" type="ORF">SAMN04488511_103192</name>
</gene>
<evidence type="ECO:0000313" key="1">
    <source>
        <dbReference type="EMBL" id="SFA42892.1"/>
    </source>
</evidence>
<organism evidence="1 2">
    <name type="scientific">Pedobacter suwonensis</name>
    <dbReference type="NCBI Taxonomy" id="332999"/>
    <lineage>
        <taxon>Bacteria</taxon>
        <taxon>Pseudomonadati</taxon>
        <taxon>Bacteroidota</taxon>
        <taxon>Sphingobacteriia</taxon>
        <taxon>Sphingobacteriales</taxon>
        <taxon>Sphingobacteriaceae</taxon>
        <taxon>Pedobacter</taxon>
    </lineage>
</organism>
<name>A0A1I0STQ9_9SPHI</name>
<evidence type="ECO:0000313" key="2">
    <source>
        <dbReference type="Proteomes" id="UP000198836"/>
    </source>
</evidence>
<proteinExistence type="predicted"/>
<keyword evidence="2" id="KW-1185">Reference proteome</keyword>